<comment type="similarity">
    <text evidence="2 14">Belongs to the UppP family.</text>
</comment>
<feature type="transmembrane region" description="Helical" evidence="14">
    <location>
        <begin position="102"/>
        <end position="119"/>
    </location>
</feature>
<comment type="miscellaneous">
    <text evidence="14">Bacitracin is thought to be involved in the inhibition of peptidoglycan synthesis by sequestering undecaprenyl diphosphate, thereby reducing the pool of lipid carrier available.</text>
</comment>
<dbReference type="GO" id="GO:0008360">
    <property type="term" value="P:regulation of cell shape"/>
    <property type="evidence" value="ECO:0007669"/>
    <property type="project" value="UniProtKB-KW"/>
</dbReference>
<sequence length="252" mass="26753">MGVAESLALGLIQGFTEFFPISSSAHLLLLRTLFPLGEAHLSLDVLLHTGTWLAVLLVFLPSTGRILRRPSIVLKVLVATIPAGIFGYLLEDKVETILRGNLFLVSAVLLGVGIVFLLVRCEGEKTLETMNVRDAAIIGLLQALALIPGVSRSGITLLGGIGVGLKRSEAVLFSFLLSLTTIGGATALALLREASGGMALFKSALPGFFAALGSGLFSCTVLLKLVREKGLVPFGYYRILLGAFFLLFLSLR</sequence>
<comment type="catalytic activity">
    <reaction evidence="13 14">
        <text>di-trans,octa-cis-undecaprenyl diphosphate + H2O = di-trans,octa-cis-undecaprenyl phosphate + phosphate + H(+)</text>
        <dbReference type="Rhea" id="RHEA:28094"/>
        <dbReference type="ChEBI" id="CHEBI:15377"/>
        <dbReference type="ChEBI" id="CHEBI:15378"/>
        <dbReference type="ChEBI" id="CHEBI:43474"/>
        <dbReference type="ChEBI" id="CHEBI:58405"/>
        <dbReference type="ChEBI" id="CHEBI:60392"/>
        <dbReference type="EC" id="3.6.1.27"/>
    </reaction>
</comment>
<comment type="function">
    <text evidence="14">Catalyzes the dephosphorylation of undecaprenyl diphosphate (UPP). Confers resistance to bacitracin.</text>
</comment>
<dbReference type="GO" id="GO:0050380">
    <property type="term" value="F:undecaprenyl-diphosphatase activity"/>
    <property type="evidence" value="ECO:0007669"/>
    <property type="project" value="UniProtKB-UniRule"/>
</dbReference>
<keyword evidence="14" id="KW-0961">Cell wall biogenesis/degradation</keyword>
<name>A0A7V3YFW0_9BACT</name>
<dbReference type="AlphaFoldDB" id="A0A7V3YFW0"/>
<evidence type="ECO:0000256" key="9">
    <source>
        <dbReference type="ARBA" id="ARBA00023136"/>
    </source>
</evidence>
<keyword evidence="7 14" id="KW-0378">Hydrolase</keyword>
<evidence type="ECO:0000256" key="14">
    <source>
        <dbReference type="HAMAP-Rule" id="MF_01006"/>
    </source>
</evidence>
<evidence type="ECO:0000256" key="6">
    <source>
        <dbReference type="ARBA" id="ARBA00022692"/>
    </source>
</evidence>
<dbReference type="HAMAP" id="MF_01006">
    <property type="entry name" value="Undec_diphosphatase"/>
    <property type="match status" value="1"/>
</dbReference>
<keyword evidence="8 14" id="KW-1133">Transmembrane helix</keyword>
<dbReference type="Pfam" id="PF02673">
    <property type="entry name" value="BacA"/>
    <property type="match status" value="1"/>
</dbReference>
<protein>
    <recommendedName>
        <fullName evidence="4 14">Undecaprenyl-diphosphatase</fullName>
        <ecNumber evidence="3 14">3.6.1.27</ecNumber>
    </recommendedName>
    <alternativeName>
        <fullName evidence="12 14">Bacitracin resistance protein</fullName>
    </alternativeName>
    <alternativeName>
        <fullName evidence="11 14">Undecaprenyl pyrophosphate phosphatase</fullName>
    </alternativeName>
</protein>
<dbReference type="EC" id="3.6.1.27" evidence="3 14"/>
<dbReference type="EMBL" id="DTFV01000045">
    <property type="protein sequence ID" value="HGI30276.1"/>
    <property type="molecule type" value="Genomic_DNA"/>
</dbReference>
<keyword evidence="5 14" id="KW-1003">Cell membrane</keyword>
<feature type="transmembrane region" description="Helical" evidence="14">
    <location>
        <begin position="7"/>
        <end position="29"/>
    </location>
</feature>
<keyword evidence="9 14" id="KW-0472">Membrane</keyword>
<dbReference type="GO" id="GO:0046677">
    <property type="term" value="P:response to antibiotic"/>
    <property type="evidence" value="ECO:0007669"/>
    <property type="project" value="UniProtKB-UniRule"/>
</dbReference>
<feature type="transmembrane region" description="Helical" evidence="14">
    <location>
        <begin position="203"/>
        <end position="223"/>
    </location>
</feature>
<keyword evidence="10 14" id="KW-0046">Antibiotic resistance</keyword>
<evidence type="ECO:0000256" key="13">
    <source>
        <dbReference type="ARBA" id="ARBA00047594"/>
    </source>
</evidence>
<feature type="transmembrane region" description="Helical" evidence="14">
    <location>
        <begin position="235"/>
        <end position="251"/>
    </location>
</feature>
<evidence type="ECO:0000256" key="7">
    <source>
        <dbReference type="ARBA" id="ARBA00022801"/>
    </source>
</evidence>
<evidence type="ECO:0000256" key="3">
    <source>
        <dbReference type="ARBA" id="ARBA00012374"/>
    </source>
</evidence>
<evidence type="ECO:0000313" key="15">
    <source>
        <dbReference type="EMBL" id="HGI30276.1"/>
    </source>
</evidence>
<proteinExistence type="inferred from homology"/>
<reference evidence="15" key="1">
    <citation type="journal article" date="2020" name="mSystems">
        <title>Genome- and Community-Level Interaction Insights into Carbon Utilization and Element Cycling Functions of Hydrothermarchaeota in Hydrothermal Sediment.</title>
        <authorList>
            <person name="Zhou Z."/>
            <person name="Liu Y."/>
            <person name="Xu W."/>
            <person name="Pan J."/>
            <person name="Luo Z.H."/>
            <person name="Li M."/>
        </authorList>
    </citation>
    <scope>NUCLEOTIDE SEQUENCE [LARGE SCALE GENOMIC DNA]</scope>
    <source>
        <strain evidence="15">SpSt-747</strain>
    </source>
</reference>
<evidence type="ECO:0000256" key="11">
    <source>
        <dbReference type="ARBA" id="ARBA00032707"/>
    </source>
</evidence>
<gene>
    <name evidence="14" type="primary">uppP</name>
    <name evidence="15" type="ORF">ENV30_03040</name>
</gene>
<feature type="transmembrane region" description="Helical" evidence="14">
    <location>
        <begin position="170"/>
        <end position="191"/>
    </location>
</feature>
<evidence type="ECO:0000256" key="8">
    <source>
        <dbReference type="ARBA" id="ARBA00022989"/>
    </source>
</evidence>
<evidence type="ECO:0000256" key="5">
    <source>
        <dbReference type="ARBA" id="ARBA00022475"/>
    </source>
</evidence>
<keyword evidence="6 14" id="KW-0812">Transmembrane</keyword>
<evidence type="ECO:0000256" key="1">
    <source>
        <dbReference type="ARBA" id="ARBA00004651"/>
    </source>
</evidence>
<dbReference type="GO" id="GO:0005886">
    <property type="term" value="C:plasma membrane"/>
    <property type="evidence" value="ECO:0007669"/>
    <property type="project" value="UniProtKB-SubCell"/>
</dbReference>
<comment type="subcellular location">
    <subcellularLocation>
        <location evidence="1 14">Cell membrane</location>
        <topology evidence="1 14">Multi-pass membrane protein</topology>
    </subcellularLocation>
</comment>
<dbReference type="GO" id="GO:0009252">
    <property type="term" value="P:peptidoglycan biosynthetic process"/>
    <property type="evidence" value="ECO:0007669"/>
    <property type="project" value="UniProtKB-KW"/>
</dbReference>
<dbReference type="PANTHER" id="PTHR30622:SF2">
    <property type="entry name" value="UNDECAPRENYL-DIPHOSPHATASE"/>
    <property type="match status" value="1"/>
</dbReference>
<organism evidence="15">
    <name type="scientific">Candidatus Caldatribacterium californiense</name>
    <dbReference type="NCBI Taxonomy" id="1454726"/>
    <lineage>
        <taxon>Bacteria</taxon>
        <taxon>Pseudomonadati</taxon>
        <taxon>Atribacterota</taxon>
        <taxon>Atribacteria</taxon>
        <taxon>Atribacterales</taxon>
        <taxon>Candidatus Caldatribacteriaceae</taxon>
        <taxon>Candidatus Caldatribacterium</taxon>
    </lineage>
</organism>
<evidence type="ECO:0000256" key="2">
    <source>
        <dbReference type="ARBA" id="ARBA00010621"/>
    </source>
</evidence>
<dbReference type="GO" id="GO:0071555">
    <property type="term" value="P:cell wall organization"/>
    <property type="evidence" value="ECO:0007669"/>
    <property type="project" value="UniProtKB-KW"/>
</dbReference>
<feature type="transmembrane region" description="Helical" evidence="14">
    <location>
        <begin position="41"/>
        <end position="60"/>
    </location>
</feature>
<dbReference type="InterPro" id="IPR003824">
    <property type="entry name" value="UppP"/>
</dbReference>
<evidence type="ECO:0000256" key="12">
    <source>
        <dbReference type="ARBA" id="ARBA00032932"/>
    </source>
</evidence>
<accession>A0A7V3YFW0</accession>
<evidence type="ECO:0000256" key="4">
    <source>
        <dbReference type="ARBA" id="ARBA00021581"/>
    </source>
</evidence>
<evidence type="ECO:0000256" key="10">
    <source>
        <dbReference type="ARBA" id="ARBA00023251"/>
    </source>
</evidence>
<feature type="transmembrane region" description="Helical" evidence="14">
    <location>
        <begin position="72"/>
        <end position="90"/>
    </location>
</feature>
<dbReference type="PANTHER" id="PTHR30622">
    <property type="entry name" value="UNDECAPRENYL-DIPHOSPHATASE"/>
    <property type="match status" value="1"/>
</dbReference>
<keyword evidence="14" id="KW-0573">Peptidoglycan synthesis</keyword>
<keyword evidence="14" id="KW-0133">Cell shape</keyword>
<comment type="caution">
    <text evidence="15">The sequence shown here is derived from an EMBL/GenBank/DDBJ whole genome shotgun (WGS) entry which is preliminary data.</text>
</comment>